<dbReference type="Proteomes" id="UP000274556">
    <property type="component" value="Unassembled WGS sequence"/>
</dbReference>
<name>A0A495VAF1_9GAMM</name>
<evidence type="ECO:0000313" key="3">
    <source>
        <dbReference type="EMBL" id="RKT44713.1"/>
    </source>
</evidence>
<keyword evidence="5" id="KW-1185">Reference proteome</keyword>
<feature type="domain" description="Integrase catalytic" evidence="2">
    <location>
        <begin position="159"/>
        <end position="328"/>
    </location>
</feature>
<dbReference type="OrthoDB" id="501284at2"/>
<evidence type="ECO:0000256" key="1">
    <source>
        <dbReference type="SAM" id="MobiDB-lite"/>
    </source>
</evidence>
<protein>
    <submittedName>
        <fullName evidence="4">Mu transposase-like protein</fullName>
    </submittedName>
</protein>
<evidence type="ECO:0000259" key="2">
    <source>
        <dbReference type="PROSITE" id="PS50994"/>
    </source>
</evidence>
<feature type="region of interest" description="Disordered" evidence="1">
    <location>
        <begin position="421"/>
        <end position="452"/>
    </location>
</feature>
<dbReference type="Gene3D" id="3.30.420.10">
    <property type="entry name" value="Ribonuclease H-like superfamily/Ribonuclease H"/>
    <property type="match status" value="1"/>
</dbReference>
<dbReference type="PANTHER" id="PTHR35004:SF6">
    <property type="entry name" value="TRANSPOSASE"/>
    <property type="match status" value="1"/>
</dbReference>
<reference evidence="4 5" key="1">
    <citation type="submission" date="2018-10" db="EMBL/GenBank/DDBJ databases">
        <title>Genomic Encyclopedia of Archaeal and Bacterial Type Strains, Phase II (KMG-II): from individual species to whole genera.</title>
        <authorList>
            <person name="Goeker M."/>
        </authorList>
    </citation>
    <scope>NUCLEOTIDE SEQUENCE [LARGE SCALE GENOMIC DNA]</scope>
    <source>
        <strain evidence="4 5">DSM 235</strain>
    </source>
</reference>
<dbReference type="SUPFAM" id="SSF53098">
    <property type="entry name" value="Ribonuclease H-like"/>
    <property type="match status" value="1"/>
</dbReference>
<dbReference type="Pfam" id="PF13565">
    <property type="entry name" value="HTH_32"/>
    <property type="match status" value="1"/>
</dbReference>
<dbReference type="PANTHER" id="PTHR35004">
    <property type="entry name" value="TRANSPOSASE RV3428C-RELATED"/>
    <property type="match status" value="1"/>
</dbReference>
<dbReference type="EMBL" id="RBXL01000001">
    <property type="protein sequence ID" value="RKT44713.1"/>
    <property type="molecule type" value="Genomic_DNA"/>
</dbReference>
<dbReference type="RefSeq" id="WP_120797115.1">
    <property type="nucleotide sequence ID" value="NZ_RBXL01000001.1"/>
</dbReference>
<gene>
    <name evidence="3" type="ORF">BDD21_2111</name>
    <name evidence="4" type="ORF">BDD21_3888</name>
</gene>
<evidence type="ECO:0000313" key="5">
    <source>
        <dbReference type="Proteomes" id="UP000274556"/>
    </source>
</evidence>
<dbReference type="Pfam" id="PF09299">
    <property type="entry name" value="Mu-transpos_C"/>
    <property type="match status" value="1"/>
</dbReference>
<dbReference type="InterPro" id="IPR001584">
    <property type="entry name" value="Integrase_cat-core"/>
</dbReference>
<dbReference type="InterPro" id="IPR012337">
    <property type="entry name" value="RNaseH-like_sf"/>
</dbReference>
<proteinExistence type="predicted"/>
<dbReference type="InterPro" id="IPR015378">
    <property type="entry name" value="Transposase-like_Mu_C"/>
</dbReference>
<feature type="compositionally biased region" description="Acidic residues" evidence="1">
    <location>
        <begin position="443"/>
        <end position="452"/>
    </location>
</feature>
<dbReference type="GO" id="GO:0003676">
    <property type="term" value="F:nucleic acid binding"/>
    <property type="evidence" value="ECO:0007669"/>
    <property type="project" value="InterPro"/>
</dbReference>
<dbReference type="EMBL" id="RBXL01000001">
    <property type="protein sequence ID" value="RKT46376.1"/>
    <property type="molecule type" value="Genomic_DNA"/>
</dbReference>
<organism evidence="4 5">
    <name type="scientific">Thiocapsa rosea</name>
    <dbReference type="NCBI Taxonomy" id="69360"/>
    <lineage>
        <taxon>Bacteria</taxon>
        <taxon>Pseudomonadati</taxon>
        <taxon>Pseudomonadota</taxon>
        <taxon>Gammaproteobacteria</taxon>
        <taxon>Chromatiales</taxon>
        <taxon>Chromatiaceae</taxon>
        <taxon>Thiocapsa</taxon>
    </lineage>
</organism>
<dbReference type="AlphaFoldDB" id="A0A495VAF1"/>
<evidence type="ECO:0000313" key="4">
    <source>
        <dbReference type="EMBL" id="RKT46376.1"/>
    </source>
</evidence>
<dbReference type="PROSITE" id="PS50994">
    <property type="entry name" value="INTEGRASE"/>
    <property type="match status" value="1"/>
</dbReference>
<sequence length="452" mass="50640">MSDPQTDLQHDIALFRYGVIAELVQWPKEEKGLYEAIQTKAERDYAIPGSTRTRVAAETIRDWLKAYRRGGFEALLPKPRADRGQVRRLPANVVEALLAAKEANPQLSVQLVIRAVRRRPEVPPDLPLPPSTVHRLLARHGLMDTAKTASQAQDRRRFAFEQAGELWMSDVMHGPAVVVGERVKRKTYLIAFIDDATRVIPYAAFALSENTRTFLPVLAQAILRRGLPQKLYVDNGANYRSKQLALVCAKLGIALIHARPYQPQGKGKIERWFKTVRAQLLTRLTEADLASLAALNRRLASWIEGEYHHTPHRGLEGATPLEQWARTGAAVRFPEPGLDLADLFLHEAVRKVQKDRTVSLHGVVYEVDAALVGENITLRYDPDAPPERPIQVCFEGRAHDPARPVQTYANCFVKRDRPSRTLAVDGPVPEPAPSALRLRELPEADADTLEGR</sequence>
<accession>A0A495VAF1</accession>
<dbReference type="Pfam" id="PF00665">
    <property type="entry name" value="rve"/>
    <property type="match status" value="1"/>
</dbReference>
<dbReference type="SUPFAM" id="SSF46689">
    <property type="entry name" value="Homeodomain-like"/>
    <property type="match status" value="1"/>
</dbReference>
<comment type="caution">
    <text evidence="4">The sequence shown here is derived from an EMBL/GenBank/DDBJ whole genome shotgun (WGS) entry which is preliminary data.</text>
</comment>
<dbReference type="GO" id="GO:0015074">
    <property type="term" value="P:DNA integration"/>
    <property type="evidence" value="ECO:0007669"/>
    <property type="project" value="InterPro"/>
</dbReference>
<dbReference type="InterPro" id="IPR009057">
    <property type="entry name" value="Homeodomain-like_sf"/>
</dbReference>
<dbReference type="InterPro" id="IPR036397">
    <property type="entry name" value="RNaseH_sf"/>
</dbReference>